<reference evidence="2 3" key="1">
    <citation type="journal article" date="2020" name="bioRxiv">
        <title>Metabolic contributions of an alphaproteobacterial endosymbiont in the apicomplexan Cardiosporidium cionae.</title>
        <authorList>
            <person name="Hunter E.S."/>
            <person name="Paight C.J."/>
            <person name="Lane C.E."/>
        </authorList>
    </citation>
    <scope>NUCLEOTIDE SEQUENCE [LARGE SCALE GENOMIC DNA]</scope>
    <source>
        <strain evidence="2">ESH_2018</strain>
    </source>
</reference>
<evidence type="ECO:0000259" key="1">
    <source>
        <dbReference type="Pfam" id="PF08373"/>
    </source>
</evidence>
<dbReference type="Proteomes" id="UP000823046">
    <property type="component" value="Unassembled WGS sequence"/>
</dbReference>
<dbReference type="EMBL" id="JADAQX010000163">
    <property type="protein sequence ID" value="KAF8821567.1"/>
    <property type="molecule type" value="Genomic_DNA"/>
</dbReference>
<accession>A0ABQ7JC24</accession>
<sequence length="671" mass="75759">MKVCSSANGKIEDRLEGETWFKKPTLYHDAIQALSTPEDCYSFFIENRSRLKATERIQLIDRLGSTILSAGILYKSSIILPSDERGSREVAHRPRRLAHPLLSQSEFLLLLQDSIRQLDLLSGEEIVGLSSAIARLQLPDRAALRTMEPHILRHLPSLSYKYVAHIAFVFIHQHAASSLLCDALCAYTLQLAPLMDVQTLASLCESFAKAPFKPSKFLAGILPQIQKNVENFNTKQLSLLLYAFTKWERSSSPEWRNILSNQILKKIQSNELGSISSRLRILGVTPHLSKAGKSLLLSLEDISLLDARSISTVVWAYSALDVGGITLFKKLKERALEMYTQMSHQGFSNCLYGFAKTLGCTLDDEGDVDLEFLKITEEYLLSVLPAFTPKDLTKTASAYAVGRCGSAAFHAALQIACIQHTGKFSGEELAKIIYAFGYSRGGHKIFSVLQLDLLEHLHLLSLPALCDVCWSYAVAQFKDSQFWETLLSLIPPSKILGDDRCALLYPALMELKHLNSDSNHFNLLSRLKSNSKDAFWNLQLFDFPESFVEEISIALRHRSVPPSKLLPCYDYQGFLVDLWMIIEDIPYVILCHTSLTLHKDLNKPLGGTMLKHRFLNREDIPIVHLPWHFWKECKTSQAKINLLDEAILMAISKRNRKITRSNEDKNEYVGC</sequence>
<proteinExistence type="predicted"/>
<comment type="caution">
    <text evidence="2">The sequence shown here is derived from an EMBL/GenBank/DDBJ whole genome shotgun (WGS) entry which is preliminary data.</text>
</comment>
<organism evidence="2 3">
    <name type="scientific">Cardiosporidium cionae</name>
    <dbReference type="NCBI Taxonomy" id="476202"/>
    <lineage>
        <taxon>Eukaryota</taxon>
        <taxon>Sar</taxon>
        <taxon>Alveolata</taxon>
        <taxon>Apicomplexa</taxon>
        <taxon>Aconoidasida</taxon>
        <taxon>Nephromycida</taxon>
        <taxon>Cardiosporidium</taxon>
    </lineage>
</organism>
<dbReference type="InterPro" id="IPR013584">
    <property type="entry name" value="RAP"/>
</dbReference>
<name>A0ABQ7JC24_9APIC</name>
<dbReference type="PANTHER" id="PTHR21228">
    <property type="entry name" value="FAST LEU-RICH DOMAIN-CONTAINING"/>
    <property type="match status" value="1"/>
</dbReference>
<gene>
    <name evidence="2" type="ORF">IE077_001863</name>
</gene>
<keyword evidence="3" id="KW-1185">Reference proteome</keyword>
<evidence type="ECO:0000313" key="3">
    <source>
        <dbReference type="Proteomes" id="UP000823046"/>
    </source>
</evidence>
<feature type="domain" description="RAP" evidence="1">
    <location>
        <begin position="600"/>
        <end position="644"/>
    </location>
</feature>
<dbReference type="PANTHER" id="PTHR21228:SF40">
    <property type="entry name" value="LD45607P"/>
    <property type="match status" value="1"/>
</dbReference>
<dbReference type="InterPro" id="IPR050870">
    <property type="entry name" value="FAST_kinase"/>
</dbReference>
<evidence type="ECO:0000313" key="2">
    <source>
        <dbReference type="EMBL" id="KAF8821567.1"/>
    </source>
</evidence>
<dbReference type="Pfam" id="PF08373">
    <property type="entry name" value="RAP"/>
    <property type="match status" value="1"/>
</dbReference>
<protein>
    <recommendedName>
        <fullName evidence="1">RAP domain-containing protein</fullName>
    </recommendedName>
</protein>